<proteinExistence type="inferred from homology"/>
<comment type="similarity">
    <text evidence="7">Belongs to the transglycosylase MltG family.</text>
</comment>
<feature type="site" description="Important for catalytic activity" evidence="7">
    <location>
        <position position="275"/>
    </location>
</feature>
<comment type="caution">
    <text evidence="8">The sequence shown here is derived from an EMBL/GenBank/DDBJ whole genome shotgun (WGS) entry which is preliminary data.</text>
</comment>
<evidence type="ECO:0000256" key="5">
    <source>
        <dbReference type="ARBA" id="ARBA00023239"/>
    </source>
</evidence>
<keyword evidence="3 7" id="KW-1133">Transmembrane helix</keyword>
<evidence type="ECO:0000313" key="9">
    <source>
        <dbReference type="Proteomes" id="UP000645966"/>
    </source>
</evidence>
<feature type="transmembrane region" description="Helical" evidence="7">
    <location>
        <begin position="25"/>
        <end position="46"/>
    </location>
</feature>
<dbReference type="AlphaFoldDB" id="A0A934M8C9"/>
<evidence type="ECO:0000313" key="8">
    <source>
        <dbReference type="EMBL" id="MBI8988985.1"/>
    </source>
</evidence>
<dbReference type="GO" id="GO:0005886">
    <property type="term" value="C:plasma membrane"/>
    <property type="evidence" value="ECO:0007669"/>
    <property type="project" value="UniProtKB-SubCell"/>
</dbReference>
<dbReference type="GO" id="GO:0009252">
    <property type="term" value="P:peptidoglycan biosynthetic process"/>
    <property type="evidence" value="ECO:0007669"/>
    <property type="project" value="UniProtKB-UniRule"/>
</dbReference>
<evidence type="ECO:0000256" key="3">
    <source>
        <dbReference type="ARBA" id="ARBA00022989"/>
    </source>
</evidence>
<evidence type="ECO:0000256" key="1">
    <source>
        <dbReference type="ARBA" id="ARBA00022475"/>
    </source>
</evidence>
<evidence type="ECO:0000256" key="2">
    <source>
        <dbReference type="ARBA" id="ARBA00022692"/>
    </source>
</evidence>
<dbReference type="Pfam" id="PF02618">
    <property type="entry name" value="YceG"/>
    <property type="match status" value="1"/>
</dbReference>
<sequence>MNRARSGRGPRGRRMEPRYVRRRQYGMAIVIASVLIIIGTVVYIVGSRSGSNRPPDFNGTGNEIVQLVQIEEGSSVSALGPELVEKGIVKSNGAFQAAAGANPDAARVQPGFYRLQGEMSAVAAVAALVDPANKVEMLEIPGGATLMDVRVIGGETRPGIYTKIAAVTCTAGSPNCVSTEELERVAATTDPAELGAPEWALEQVRGREGDPKRLEGLITPGSYVINPEQDATGILRELVSAGTDEYNSTGIVDRAGAMNLTPYELLTAASLVEREAPAGDFDKVARVILNRLAEPMRLEFDSTVNYDLTDVEVATTDEDRARKTPWNTYAMDGLPQTPIAAPSIEAIEAMENPADGNWLFFVTIDSDGTTVFNDTFEDHLRDTQQSVDNGVLDSNR</sequence>
<dbReference type="Gene3D" id="3.30.1490.480">
    <property type="entry name" value="Endolytic murein transglycosylase"/>
    <property type="match status" value="1"/>
</dbReference>
<dbReference type="PANTHER" id="PTHR30518:SF2">
    <property type="entry name" value="ENDOLYTIC MUREIN TRANSGLYCOSYLASE"/>
    <property type="match status" value="1"/>
</dbReference>
<dbReference type="Proteomes" id="UP000645966">
    <property type="component" value="Unassembled WGS sequence"/>
</dbReference>
<keyword evidence="9" id="KW-1185">Reference proteome</keyword>
<dbReference type="EC" id="4.2.2.29" evidence="7"/>
<dbReference type="PANTHER" id="PTHR30518">
    <property type="entry name" value="ENDOLYTIC MUREIN TRANSGLYCOSYLASE"/>
    <property type="match status" value="1"/>
</dbReference>
<keyword evidence="1 7" id="KW-1003">Cell membrane</keyword>
<keyword evidence="6 7" id="KW-0961">Cell wall biogenesis/degradation</keyword>
<dbReference type="EMBL" id="JAEIOS010000011">
    <property type="protein sequence ID" value="MBI8988985.1"/>
    <property type="molecule type" value="Genomic_DNA"/>
</dbReference>
<keyword evidence="5 7" id="KW-0456">Lyase</keyword>
<dbReference type="NCBIfam" id="TIGR00247">
    <property type="entry name" value="endolytic transglycosylase MltG"/>
    <property type="match status" value="1"/>
</dbReference>
<protein>
    <recommendedName>
        <fullName evidence="7">Endolytic murein transglycosylase</fullName>
        <ecNumber evidence="7">4.2.2.29</ecNumber>
    </recommendedName>
    <alternativeName>
        <fullName evidence="7">Peptidoglycan lytic transglycosylase</fullName>
    </alternativeName>
    <alternativeName>
        <fullName evidence="7">Peptidoglycan polymerization terminase</fullName>
    </alternativeName>
</protein>
<dbReference type="RefSeq" id="WP_198738011.1">
    <property type="nucleotide sequence ID" value="NZ_JAEIOS010000011.1"/>
</dbReference>
<dbReference type="InterPro" id="IPR003770">
    <property type="entry name" value="MLTG-like"/>
</dbReference>
<evidence type="ECO:0000256" key="6">
    <source>
        <dbReference type="ARBA" id="ARBA00023316"/>
    </source>
</evidence>
<organism evidence="8 9">
    <name type="scientific">Corynebacterium meridianum</name>
    <dbReference type="NCBI Taxonomy" id="2765363"/>
    <lineage>
        <taxon>Bacteria</taxon>
        <taxon>Bacillati</taxon>
        <taxon>Actinomycetota</taxon>
        <taxon>Actinomycetes</taxon>
        <taxon>Mycobacteriales</taxon>
        <taxon>Corynebacteriaceae</taxon>
        <taxon>Corynebacterium</taxon>
    </lineage>
</organism>
<accession>A0A934M8C9</accession>
<comment type="function">
    <text evidence="7">Functions as a peptidoglycan terminase that cleaves nascent peptidoglycan strands endolytically to terminate their elongation.</text>
</comment>
<keyword evidence="2 7" id="KW-0812">Transmembrane</keyword>
<dbReference type="GO" id="GO:0071555">
    <property type="term" value="P:cell wall organization"/>
    <property type="evidence" value="ECO:0007669"/>
    <property type="project" value="UniProtKB-KW"/>
</dbReference>
<name>A0A934M8C9_9CORY</name>
<reference evidence="8" key="1">
    <citation type="submission" date="2020-12" db="EMBL/GenBank/DDBJ databases">
        <title>Genome public.</title>
        <authorList>
            <person name="Sun Q."/>
        </authorList>
    </citation>
    <scope>NUCLEOTIDE SEQUENCE</scope>
    <source>
        <strain evidence="8">CCM 8863</strain>
    </source>
</reference>
<dbReference type="HAMAP" id="MF_02065">
    <property type="entry name" value="MltG"/>
    <property type="match status" value="1"/>
</dbReference>
<dbReference type="GO" id="GO:0008932">
    <property type="term" value="F:lytic endotransglycosylase activity"/>
    <property type="evidence" value="ECO:0007669"/>
    <property type="project" value="UniProtKB-UniRule"/>
</dbReference>
<evidence type="ECO:0000256" key="4">
    <source>
        <dbReference type="ARBA" id="ARBA00023136"/>
    </source>
</evidence>
<comment type="catalytic activity">
    <reaction evidence="7">
        <text>a peptidoglycan chain = a peptidoglycan chain with N-acetyl-1,6-anhydromuramyl-[peptide] at the reducing end + a peptidoglycan chain with N-acetylglucosamine at the non-reducing end.</text>
        <dbReference type="EC" id="4.2.2.29"/>
    </reaction>
</comment>
<comment type="subcellular location">
    <subcellularLocation>
        <location evidence="7">Cell membrane</location>
        <topology evidence="7">Single-pass membrane protein</topology>
    </subcellularLocation>
</comment>
<evidence type="ECO:0000256" key="7">
    <source>
        <dbReference type="HAMAP-Rule" id="MF_02065"/>
    </source>
</evidence>
<keyword evidence="4 7" id="KW-0472">Membrane</keyword>
<gene>
    <name evidence="7 8" type="primary">mltG</name>
    <name evidence="8" type="ORF">JDV75_04310</name>
</gene>